<gene>
    <name evidence="1" type="ORF">GALLR39Z86_06840</name>
</gene>
<reference evidence="1" key="1">
    <citation type="submission" date="2022-12" db="EMBL/GenBank/DDBJ databases">
        <title>Reference genome sequencing for broad-spectrum identification of bacterial and archaeal isolates by mass spectrometry.</title>
        <authorList>
            <person name="Sekiguchi Y."/>
            <person name="Tourlousse D.M."/>
        </authorList>
    </citation>
    <scope>NUCLEOTIDE SEQUENCE</scope>
    <source>
        <strain evidence="1">LLR39Z86</strain>
    </source>
</reference>
<dbReference type="AlphaFoldDB" id="A0A9W6G4G1"/>
<dbReference type="EMBL" id="BSDT01000001">
    <property type="protein sequence ID" value="GLI40834.1"/>
    <property type="molecule type" value="Genomic_DNA"/>
</dbReference>
<evidence type="ECO:0000313" key="1">
    <source>
        <dbReference type="EMBL" id="GLI40834.1"/>
    </source>
</evidence>
<name>A0A9W6G4G1_9ACTN</name>
<dbReference type="RefSeq" id="WP_270116930.1">
    <property type="nucleotide sequence ID" value="NZ_BAAAOL010000009.1"/>
</dbReference>
<keyword evidence="2" id="KW-1185">Reference proteome</keyword>
<dbReference type="Proteomes" id="UP001144313">
    <property type="component" value="Unassembled WGS sequence"/>
</dbReference>
<accession>A0A9W6G4G1</accession>
<organism evidence="1 2">
    <name type="scientific">Glycomyces algeriensis</name>
    <dbReference type="NCBI Taxonomy" id="256037"/>
    <lineage>
        <taxon>Bacteria</taxon>
        <taxon>Bacillati</taxon>
        <taxon>Actinomycetota</taxon>
        <taxon>Actinomycetes</taxon>
        <taxon>Glycomycetales</taxon>
        <taxon>Glycomycetaceae</taxon>
        <taxon>Glycomyces</taxon>
    </lineage>
</organism>
<proteinExistence type="predicted"/>
<protein>
    <submittedName>
        <fullName evidence="1">Uncharacterized protein</fullName>
    </submittedName>
</protein>
<sequence length="146" mass="16668">MAEGSFTGFARPAVPTPQEIRDWALDPYSTAPEGRQWDLTLATDELVDTWLDLAADATCPKRSFALHVLYIYAGDAVRTNFRVHSRKRVDRLLEKAVESRDQYVELWAANTKALIRQPDLFDYHEWCNGGLVRGPRRLKPGPTRKP</sequence>
<comment type="caution">
    <text evidence="1">The sequence shown here is derived from an EMBL/GenBank/DDBJ whole genome shotgun (WGS) entry which is preliminary data.</text>
</comment>
<evidence type="ECO:0000313" key="2">
    <source>
        <dbReference type="Proteomes" id="UP001144313"/>
    </source>
</evidence>